<reference evidence="1 2" key="1">
    <citation type="submission" date="2017-11" db="EMBL/GenBank/DDBJ databases">
        <title>The genome of Rhizophagus clarus HR1 reveals common genetic basis of auxotrophy among arbuscular mycorrhizal fungi.</title>
        <authorList>
            <person name="Kobayashi Y."/>
        </authorList>
    </citation>
    <scope>NUCLEOTIDE SEQUENCE [LARGE SCALE GENOMIC DNA]</scope>
    <source>
        <strain evidence="1 2">HR1</strain>
    </source>
</reference>
<comment type="caution">
    <text evidence="1">The sequence shown here is derived from an EMBL/GenBank/DDBJ whole genome shotgun (WGS) entry which is preliminary data.</text>
</comment>
<sequence length="129" mass="15496">MKYKLYWMVKEEFKNDSELKNMCHLYQDKYKLYYTRIIVVGGYEIGKIETSQELVMQTKEEIDETILKISRDINLMIIQVIEKDNNIDIKKKLIEVISEVEKKKSNLEIENKSEDDFEYNENNLTIDDV</sequence>
<dbReference type="Proteomes" id="UP000247702">
    <property type="component" value="Unassembled WGS sequence"/>
</dbReference>
<evidence type="ECO:0000313" key="2">
    <source>
        <dbReference type="Proteomes" id="UP000247702"/>
    </source>
</evidence>
<protein>
    <submittedName>
        <fullName evidence="1">Uncharacterized protein</fullName>
    </submittedName>
</protein>
<dbReference type="AlphaFoldDB" id="A0A2Z6SE00"/>
<dbReference type="EMBL" id="BEXD01004337">
    <property type="protein sequence ID" value="GBC09915.1"/>
    <property type="molecule type" value="Genomic_DNA"/>
</dbReference>
<gene>
    <name evidence="1" type="ORF">RclHR1_00920033</name>
</gene>
<name>A0A2Z6SE00_9GLOM</name>
<evidence type="ECO:0000313" key="1">
    <source>
        <dbReference type="EMBL" id="GBC09915.1"/>
    </source>
</evidence>
<keyword evidence="2" id="KW-1185">Reference proteome</keyword>
<proteinExistence type="predicted"/>
<accession>A0A2Z6SE00</accession>
<organism evidence="1 2">
    <name type="scientific">Rhizophagus clarus</name>
    <dbReference type="NCBI Taxonomy" id="94130"/>
    <lineage>
        <taxon>Eukaryota</taxon>
        <taxon>Fungi</taxon>
        <taxon>Fungi incertae sedis</taxon>
        <taxon>Mucoromycota</taxon>
        <taxon>Glomeromycotina</taxon>
        <taxon>Glomeromycetes</taxon>
        <taxon>Glomerales</taxon>
        <taxon>Glomeraceae</taxon>
        <taxon>Rhizophagus</taxon>
    </lineage>
</organism>